<dbReference type="InterPro" id="IPR033851">
    <property type="entry name" value="M3A_MIP"/>
</dbReference>
<accession>A0A7R9Q9Z7</accession>
<keyword evidence="3 10" id="KW-0645">Protease</keyword>
<keyword evidence="13" id="KW-1185">Reference proteome</keyword>
<protein>
    <recommendedName>
        <fullName evidence="11">Peptidase M3A/M3B catalytic domain-containing protein</fullName>
    </recommendedName>
</protein>
<dbReference type="InterPro" id="IPR024077">
    <property type="entry name" value="Neurolysin/TOP_dom2"/>
</dbReference>
<dbReference type="Gene3D" id="1.10.1370.10">
    <property type="entry name" value="Neurolysin, domain 3"/>
    <property type="match status" value="1"/>
</dbReference>
<dbReference type="Pfam" id="PF01432">
    <property type="entry name" value="Peptidase_M3"/>
    <property type="match status" value="1"/>
</dbReference>
<dbReference type="GO" id="GO:0004222">
    <property type="term" value="F:metalloendopeptidase activity"/>
    <property type="evidence" value="ECO:0007669"/>
    <property type="project" value="InterPro"/>
</dbReference>
<gene>
    <name evidence="12" type="ORF">ONB1V03_LOCUS557</name>
</gene>
<evidence type="ECO:0000313" key="12">
    <source>
        <dbReference type="EMBL" id="CAD7637008.1"/>
    </source>
</evidence>
<dbReference type="SUPFAM" id="SSF55486">
    <property type="entry name" value="Metalloproteases ('zincins'), catalytic domain"/>
    <property type="match status" value="1"/>
</dbReference>
<dbReference type="OrthoDB" id="17530at2759"/>
<comment type="similarity">
    <text evidence="2 10">Belongs to the peptidase M3 family.</text>
</comment>
<keyword evidence="6 10" id="KW-0862">Zinc</keyword>
<keyword evidence="5 10" id="KW-0378">Hydrolase</keyword>
<comment type="subcellular location">
    <subcellularLocation>
        <location evidence="1">Mitochondrion</location>
    </subcellularLocation>
</comment>
<dbReference type="InterPro" id="IPR001567">
    <property type="entry name" value="Pept_M3A_M3B_dom"/>
</dbReference>
<dbReference type="GO" id="GO:0046872">
    <property type="term" value="F:metal ion binding"/>
    <property type="evidence" value="ECO:0007669"/>
    <property type="project" value="UniProtKB-UniRule"/>
</dbReference>
<evidence type="ECO:0000256" key="8">
    <source>
        <dbReference type="ARBA" id="ARBA00023049"/>
    </source>
</evidence>
<dbReference type="EMBL" id="OC914867">
    <property type="protein sequence ID" value="CAD7637008.1"/>
    <property type="molecule type" value="Genomic_DNA"/>
</dbReference>
<evidence type="ECO:0000256" key="3">
    <source>
        <dbReference type="ARBA" id="ARBA00022670"/>
    </source>
</evidence>
<dbReference type="GO" id="GO:0006518">
    <property type="term" value="P:peptide metabolic process"/>
    <property type="evidence" value="ECO:0007669"/>
    <property type="project" value="TreeGrafter"/>
</dbReference>
<dbReference type="GO" id="GO:0006627">
    <property type="term" value="P:protein processing involved in protein targeting to mitochondrion"/>
    <property type="evidence" value="ECO:0007669"/>
    <property type="project" value="TreeGrafter"/>
</dbReference>
<feature type="domain" description="Peptidase M3A/M3B catalytic" evidence="11">
    <location>
        <begin position="232"/>
        <end position="675"/>
    </location>
</feature>
<keyword evidence="4 10" id="KW-0479">Metal-binding</keyword>
<evidence type="ECO:0000313" key="13">
    <source>
        <dbReference type="Proteomes" id="UP000728032"/>
    </source>
</evidence>
<evidence type="ECO:0000256" key="1">
    <source>
        <dbReference type="ARBA" id="ARBA00004173"/>
    </source>
</evidence>
<dbReference type="PANTHER" id="PTHR11804:SF79">
    <property type="entry name" value="MITOCHONDRIAL INTERMEDIATE PEPTIDASE"/>
    <property type="match status" value="1"/>
</dbReference>
<dbReference type="InterPro" id="IPR045090">
    <property type="entry name" value="Pept_M3A_M3B"/>
</dbReference>
<keyword evidence="7" id="KW-0809">Transit peptide</keyword>
<keyword evidence="9" id="KW-0496">Mitochondrion</keyword>
<reference evidence="12" key="1">
    <citation type="submission" date="2020-11" db="EMBL/GenBank/DDBJ databases">
        <authorList>
            <person name="Tran Van P."/>
        </authorList>
    </citation>
    <scope>NUCLEOTIDE SEQUENCE</scope>
</reference>
<dbReference type="AlphaFoldDB" id="A0A7R9Q9Z7"/>
<sequence>MFHKLSKQMVRRVWTMSPMAAEFNRVNPKPQSFPRFFEQKTGLFGHELLSEPSGFYLFRENAIVESDRLVKEALSPHRQRKIVEVLDQLSNCLCKVADMAEFVRIGHPSQRFGHSAEEASIAISTEVERLNTNKALYESLREVSERGDRLATNALDEYVMKLFLFDFEQSGIHLDEDKRKLVLQLNQHILHVGSYFMSSTSQSRTVPKSKLPEEVRNCFHSDGDYLVITGLYNDSDNELVREAAYRVFLYPDEHQESLLQELLMSRLKLAQICGFESYSHRAINASIANNPETVWELIDCITDRLRPLAEQDFREMLKLKTLDNKYAKSVKLWDIPFYTNLFKQKMFSQDMSLCAPYFSLGSCMDGLNTIFGALFNTKLEICDQTVGESWHRDVIKLSVIDSITNTTLGFIYCDFFERSSKPHNDCHFTIQGGCHLPDGSYQLPIVVLSLSLPNPTQQTPSLLTPHMVDNLFHEMGHAMHSMLARTPYQHITGTRCSTDLAEVPSILMEFFASDRRVISTFARHYQTGQPIPQHLLNVWLDSKRVFMASDLQSQVFYSALDQSYHSSKPLRDLKNTTEVLSQIQNHYYSVPAVANTAWQLRFGHLVGYGAKYYSYLVSKSVAASIWHKLFQKDPFSASAGQLYKEEVLQHGGGKPPKLIVESVLNESISAKSLSDSLIDIVLQSSERHIHSNSD</sequence>
<proteinExistence type="inferred from homology"/>
<comment type="cofactor">
    <cofactor evidence="10">
        <name>Zn(2+)</name>
        <dbReference type="ChEBI" id="CHEBI:29105"/>
    </cofactor>
    <text evidence="10">Binds 1 zinc ion.</text>
</comment>
<organism evidence="12">
    <name type="scientific">Oppiella nova</name>
    <dbReference type="NCBI Taxonomy" id="334625"/>
    <lineage>
        <taxon>Eukaryota</taxon>
        <taxon>Metazoa</taxon>
        <taxon>Ecdysozoa</taxon>
        <taxon>Arthropoda</taxon>
        <taxon>Chelicerata</taxon>
        <taxon>Arachnida</taxon>
        <taxon>Acari</taxon>
        <taxon>Acariformes</taxon>
        <taxon>Sarcoptiformes</taxon>
        <taxon>Oribatida</taxon>
        <taxon>Brachypylina</taxon>
        <taxon>Oppioidea</taxon>
        <taxon>Oppiidae</taxon>
        <taxon>Oppiella</taxon>
    </lineage>
</organism>
<dbReference type="FunFam" id="3.40.390.10:FF:000013">
    <property type="entry name" value="Mitochondrial intermediate peptidase"/>
    <property type="match status" value="1"/>
</dbReference>
<evidence type="ECO:0000256" key="5">
    <source>
        <dbReference type="ARBA" id="ARBA00022801"/>
    </source>
</evidence>
<dbReference type="Proteomes" id="UP000728032">
    <property type="component" value="Unassembled WGS sequence"/>
</dbReference>
<dbReference type="PANTHER" id="PTHR11804">
    <property type="entry name" value="PROTEASE M3 THIMET OLIGOPEPTIDASE-RELATED"/>
    <property type="match status" value="1"/>
</dbReference>
<evidence type="ECO:0000256" key="4">
    <source>
        <dbReference type="ARBA" id="ARBA00022723"/>
    </source>
</evidence>
<evidence type="ECO:0000256" key="7">
    <source>
        <dbReference type="ARBA" id="ARBA00022946"/>
    </source>
</evidence>
<dbReference type="EMBL" id="CAJPVJ010000042">
    <property type="protein sequence ID" value="CAG2159376.1"/>
    <property type="molecule type" value="Genomic_DNA"/>
</dbReference>
<evidence type="ECO:0000256" key="2">
    <source>
        <dbReference type="ARBA" id="ARBA00006040"/>
    </source>
</evidence>
<dbReference type="GO" id="GO:0005739">
    <property type="term" value="C:mitochondrion"/>
    <property type="evidence" value="ECO:0007669"/>
    <property type="project" value="UniProtKB-SubCell"/>
</dbReference>
<keyword evidence="8 10" id="KW-0482">Metalloprotease</keyword>
<evidence type="ECO:0000256" key="6">
    <source>
        <dbReference type="ARBA" id="ARBA00022833"/>
    </source>
</evidence>
<evidence type="ECO:0000256" key="9">
    <source>
        <dbReference type="ARBA" id="ARBA00023128"/>
    </source>
</evidence>
<name>A0A7R9Q9Z7_9ACAR</name>
<evidence type="ECO:0000259" key="11">
    <source>
        <dbReference type="Pfam" id="PF01432"/>
    </source>
</evidence>
<dbReference type="Gene3D" id="3.40.390.10">
    <property type="entry name" value="Collagenase (Catalytic Domain)"/>
    <property type="match status" value="1"/>
</dbReference>
<dbReference type="InterPro" id="IPR024079">
    <property type="entry name" value="MetalloPept_cat_dom_sf"/>
</dbReference>
<evidence type="ECO:0000256" key="10">
    <source>
        <dbReference type="RuleBase" id="RU003435"/>
    </source>
</evidence>
<dbReference type="CDD" id="cd06457">
    <property type="entry name" value="M3A_MIP"/>
    <property type="match status" value="1"/>
</dbReference>